<keyword evidence="7" id="KW-0630">Potassium</keyword>
<feature type="transmembrane region" description="Helical" evidence="13">
    <location>
        <begin position="134"/>
        <end position="155"/>
    </location>
</feature>
<keyword evidence="10 13" id="KW-0472">Membrane</keyword>
<protein>
    <submittedName>
        <fullName evidence="14">TMEM175 family protein</fullName>
    </submittedName>
</protein>
<keyword evidence="4" id="KW-0633">Potassium transport</keyword>
<gene>
    <name evidence="14" type="ORF">GCM10023200_08620</name>
</gene>
<evidence type="ECO:0000313" key="14">
    <source>
        <dbReference type="EMBL" id="GAA4777994.1"/>
    </source>
</evidence>
<evidence type="ECO:0000256" key="12">
    <source>
        <dbReference type="ARBA" id="ARBA00034430"/>
    </source>
</evidence>
<dbReference type="PANTHER" id="PTHR31462">
    <property type="entry name" value="ENDOSOMAL/LYSOSOMAL POTASSIUM CHANNEL TMEM175"/>
    <property type="match status" value="1"/>
</dbReference>
<accession>A0ABP9ABR4</accession>
<dbReference type="Pfam" id="PF06736">
    <property type="entry name" value="TMEM175"/>
    <property type="match status" value="1"/>
</dbReference>
<feature type="transmembrane region" description="Helical" evidence="13">
    <location>
        <begin position="68"/>
        <end position="87"/>
    </location>
</feature>
<keyword evidence="3" id="KW-0813">Transport</keyword>
<keyword evidence="15" id="KW-1185">Reference proteome</keyword>
<evidence type="ECO:0000256" key="13">
    <source>
        <dbReference type="SAM" id="Phobius"/>
    </source>
</evidence>
<keyword evidence="11" id="KW-0407">Ion channel</keyword>
<feature type="transmembrane region" description="Helical" evidence="13">
    <location>
        <begin position="99"/>
        <end position="119"/>
    </location>
</feature>
<evidence type="ECO:0000256" key="2">
    <source>
        <dbReference type="ARBA" id="ARBA00006920"/>
    </source>
</evidence>
<dbReference type="PANTHER" id="PTHR31462:SF5">
    <property type="entry name" value="ENDOSOMAL_LYSOSOMAL PROTON CHANNEL TMEM175"/>
    <property type="match status" value="1"/>
</dbReference>
<comment type="subcellular location">
    <subcellularLocation>
        <location evidence="1">Membrane</location>
        <topology evidence="1">Multi-pass membrane protein</topology>
    </subcellularLocation>
</comment>
<evidence type="ECO:0000256" key="11">
    <source>
        <dbReference type="ARBA" id="ARBA00023303"/>
    </source>
</evidence>
<reference evidence="15" key="1">
    <citation type="journal article" date="2019" name="Int. J. Syst. Evol. Microbiol.">
        <title>The Global Catalogue of Microorganisms (GCM) 10K type strain sequencing project: providing services to taxonomists for standard genome sequencing and annotation.</title>
        <authorList>
            <consortium name="The Broad Institute Genomics Platform"/>
            <consortium name="The Broad Institute Genome Sequencing Center for Infectious Disease"/>
            <person name="Wu L."/>
            <person name="Ma J."/>
        </authorList>
    </citation>
    <scope>NUCLEOTIDE SEQUENCE [LARGE SCALE GENOMIC DNA]</scope>
    <source>
        <strain evidence="15">JCM 17979</strain>
    </source>
</reference>
<evidence type="ECO:0000256" key="5">
    <source>
        <dbReference type="ARBA" id="ARBA00022692"/>
    </source>
</evidence>
<proteinExistence type="inferred from homology"/>
<sequence length="224" mass="24203">MTGDADSGGDGTGDAPTPGGGWLGPERLLAFSDGVVAIALTLLILPLAELVPEAEEPTRSGWVIITDNLAPIGSFVLSFVVIARFWAAHHRVFDAARRVSPALVWVNTAWLFTVVVLPFPTEMVGAFEDDPFTLRFYVLTLFVSSALLSVMTVMVRRSLVTHGHGAPRHVETGSTASLFLVVFVVTLVAPQWGYYPLLLLFATGPVERLLGPVIERRLNRGRPG</sequence>
<keyword evidence="6" id="KW-0631">Potassium channel</keyword>
<evidence type="ECO:0000256" key="3">
    <source>
        <dbReference type="ARBA" id="ARBA00022448"/>
    </source>
</evidence>
<comment type="catalytic activity">
    <reaction evidence="12">
        <text>K(+)(in) = K(+)(out)</text>
        <dbReference type="Rhea" id="RHEA:29463"/>
        <dbReference type="ChEBI" id="CHEBI:29103"/>
    </reaction>
</comment>
<keyword evidence="8 13" id="KW-1133">Transmembrane helix</keyword>
<comment type="similarity">
    <text evidence="2">Belongs to the TMEM175 family.</text>
</comment>
<keyword evidence="9" id="KW-0406">Ion transport</keyword>
<dbReference type="EMBL" id="BAABHO010000005">
    <property type="protein sequence ID" value="GAA4777994.1"/>
    <property type="molecule type" value="Genomic_DNA"/>
</dbReference>
<dbReference type="RefSeq" id="WP_345411194.1">
    <property type="nucleotide sequence ID" value="NZ_BAABHO010000005.1"/>
</dbReference>
<organism evidence="14 15">
    <name type="scientific">Actinomycetospora chlora</name>
    <dbReference type="NCBI Taxonomy" id="663608"/>
    <lineage>
        <taxon>Bacteria</taxon>
        <taxon>Bacillati</taxon>
        <taxon>Actinomycetota</taxon>
        <taxon>Actinomycetes</taxon>
        <taxon>Pseudonocardiales</taxon>
        <taxon>Pseudonocardiaceae</taxon>
        <taxon>Actinomycetospora</taxon>
    </lineage>
</organism>
<evidence type="ECO:0000256" key="7">
    <source>
        <dbReference type="ARBA" id="ARBA00022958"/>
    </source>
</evidence>
<feature type="transmembrane region" description="Helical" evidence="13">
    <location>
        <begin position="176"/>
        <end position="195"/>
    </location>
</feature>
<evidence type="ECO:0000256" key="10">
    <source>
        <dbReference type="ARBA" id="ARBA00023136"/>
    </source>
</evidence>
<evidence type="ECO:0000256" key="9">
    <source>
        <dbReference type="ARBA" id="ARBA00023065"/>
    </source>
</evidence>
<dbReference type="Proteomes" id="UP001500928">
    <property type="component" value="Unassembled WGS sequence"/>
</dbReference>
<comment type="caution">
    <text evidence="14">The sequence shown here is derived from an EMBL/GenBank/DDBJ whole genome shotgun (WGS) entry which is preliminary data.</text>
</comment>
<evidence type="ECO:0000256" key="4">
    <source>
        <dbReference type="ARBA" id="ARBA00022538"/>
    </source>
</evidence>
<evidence type="ECO:0000256" key="8">
    <source>
        <dbReference type="ARBA" id="ARBA00022989"/>
    </source>
</evidence>
<name>A0ABP9ABR4_9PSEU</name>
<dbReference type="InterPro" id="IPR010617">
    <property type="entry name" value="TMEM175-like"/>
</dbReference>
<keyword evidence="5 13" id="KW-0812">Transmembrane</keyword>
<evidence type="ECO:0000256" key="6">
    <source>
        <dbReference type="ARBA" id="ARBA00022826"/>
    </source>
</evidence>
<evidence type="ECO:0000313" key="15">
    <source>
        <dbReference type="Proteomes" id="UP001500928"/>
    </source>
</evidence>
<evidence type="ECO:0000256" key="1">
    <source>
        <dbReference type="ARBA" id="ARBA00004141"/>
    </source>
</evidence>